<accession>A0AAN0T555</accession>
<dbReference type="AlphaFoldDB" id="A0AAN0T555"/>
<keyword evidence="1" id="KW-1133">Transmembrane helix</keyword>
<evidence type="ECO:0000313" key="2">
    <source>
        <dbReference type="EMBL" id="AJO23127.1"/>
    </source>
</evidence>
<proteinExistence type="predicted"/>
<dbReference type="Proteomes" id="UP000032024">
    <property type="component" value="Chromosome"/>
</dbReference>
<evidence type="ECO:0000256" key="1">
    <source>
        <dbReference type="SAM" id="Phobius"/>
    </source>
</evidence>
<reference evidence="3" key="1">
    <citation type="submission" date="2015-01" db="EMBL/GenBank/DDBJ databases">
        <title>Comparative genome analysis of Bacillus coagulans HM-08, Clostridium butyricum HM-68, Bacillus subtilis HM-66 and Bacillus paralicheniformis BL-09.</title>
        <authorList>
            <person name="Zhang H."/>
        </authorList>
    </citation>
    <scope>NUCLEOTIDE SEQUENCE [LARGE SCALE GENOMIC DNA]</scope>
    <source>
        <strain evidence="3">HM-08</strain>
    </source>
</reference>
<dbReference type="EMBL" id="CP010525">
    <property type="protein sequence ID" value="AJO23127.1"/>
    <property type="molecule type" value="Genomic_DNA"/>
</dbReference>
<keyword evidence="1" id="KW-0472">Membrane</keyword>
<feature type="transmembrane region" description="Helical" evidence="1">
    <location>
        <begin position="6"/>
        <end position="25"/>
    </location>
</feature>
<keyword evidence="3" id="KW-1185">Reference proteome</keyword>
<keyword evidence="1" id="KW-0812">Transmembrane</keyword>
<evidence type="ECO:0000313" key="3">
    <source>
        <dbReference type="Proteomes" id="UP000032024"/>
    </source>
</evidence>
<name>A0AAN0T555_HEYCO</name>
<sequence>MSLCAVFIVLGIYVMKLGIFFPIFASDHWNEGVESGKA</sequence>
<gene>
    <name evidence="2" type="ORF">SB48_HM08orf03684</name>
</gene>
<organism evidence="2 3">
    <name type="scientific">Heyndrickxia coagulans</name>
    <name type="common">Weizmannia coagulans</name>
    <dbReference type="NCBI Taxonomy" id="1398"/>
    <lineage>
        <taxon>Bacteria</taxon>
        <taxon>Bacillati</taxon>
        <taxon>Bacillota</taxon>
        <taxon>Bacilli</taxon>
        <taxon>Bacillales</taxon>
        <taxon>Bacillaceae</taxon>
        <taxon>Heyndrickxia</taxon>
    </lineage>
</organism>
<protein>
    <submittedName>
        <fullName evidence="2">Uncharacterized protein</fullName>
    </submittedName>
</protein>